<comment type="caution">
    <text evidence="2">The sequence shown here is derived from an EMBL/GenBank/DDBJ whole genome shotgun (WGS) entry which is preliminary data.</text>
</comment>
<protein>
    <submittedName>
        <fullName evidence="2">Uncharacterized protein</fullName>
    </submittedName>
</protein>
<name>A0A9W6P6B0_9ACTN</name>
<dbReference type="EMBL" id="BSQG01000003">
    <property type="protein sequence ID" value="GLU47936.1"/>
    <property type="molecule type" value="Genomic_DNA"/>
</dbReference>
<reference evidence="2" key="1">
    <citation type="submission" date="2023-02" db="EMBL/GenBank/DDBJ databases">
        <title>Nocardiopsis ansamitocini NBRC 112285.</title>
        <authorList>
            <person name="Ichikawa N."/>
            <person name="Sato H."/>
            <person name="Tonouchi N."/>
        </authorList>
    </citation>
    <scope>NUCLEOTIDE SEQUENCE</scope>
    <source>
        <strain evidence="2">NBRC 112285</strain>
    </source>
</reference>
<accession>A0A9W6P6B0</accession>
<proteinExistence type="predicted"/>
<dbReference type="RefSeq" id="WP_285759246.1">
    <property type="nucleotide sequence ID" value="NZ_BSQG01000003.1"/>
</dbReference>
<gene>
    <name evidence="2" type="ORF">Nans01_22870</name>
</gene>
<evidence type="ECO:0000313" key="3">
    <source>
        <dbReference type="Proteomes" id="UP001165092"/>
    </source>
</evidence>
<evidence type="ECO:0000256" key="1">
    <source>
        <dbReference type="SAM" id="MobiDB-lite"/>
    </source>
</evidence>
<dbReference type="AlphaFoldDB" id="A0A9W6P6B0"/>
<keyword evidence="3" id="KW-1185">Reference proteome</keyword>
<feature type="region of interest" description="Disordered" evidence="1">
    <location>
        <begin position="13"/>
        <end position="52"/>
    </location>
</feature>
<dbReference type="Proteomes" id="UP001165092">
    <property type="component" value="Unassembled WGS sequence"/>
</dbReference>
<evidence type="ECO:0000313" key="2">
    <source>
        <dbReference type="EMBL" id="GLU47936.1"/>
    </source>
</evidence>
<sequence length="52" mass="6010">MSGPDDERWVVFDDHDLLPDTTADERGESWGEAGDERSRLEEMLRDVPPHWG</sequence>
<organism evidence="2 3">
    <name type="scientific">Nocardiopsis ansamitocini</name>
    <dbReference type="NCBI Taxonomy" id="1670832"/>
    <lineage>
        <taxon>Bacteria</taxon>
        <taxon>Bacillati</taxon>
        <taxon>Actinomycetota</taxon>
        <taxon>Actinomycetes</taxon>
        <taxon>Streptosporangiales</taxon>
        <taxon>Nocardiopsidaceae</taxon>
        <taxon>Nocardiopsis</taxon>
    </lineage>
</organism>